<sequence>MSYGTNKLASIMKPASMMAALWEGRLPIMLMDTVMTTLAGMSTAPKIT</sequence>
<dbReference type="EMBL" id="GBXM01059837">
    <property type="protein sequence ID" value="JAH48740.1"/>
    <property type="molecule type" value="Transcribed_RNA"/>
</dbReference>
<proteinExistence type="predicted"/>
<organism evidence="1">
    <name type="scientific">Anguilla anguilla</name>
    <name type="common">European freshwater eel</name>
    <name type="synonym">Muraena anguilla</name>
    <dbReference type="NCBI Taxonomy" id="7936"/>
    <lineage>
        <taxon>Eukaryota</taxon>
        <taxon>Metazoa</taxon>
        <taxon>Chordata</taxon>
        <taxon>Craniata</taxon>
        <taxon>Vertebrata</taxon>
        <taxon>Euteleostomi</taxon>
        <taxon>Actinopterygii</taxon>
        <taxon>Neopterygii</taxon>
        <taxon>Teleostei</taxon>
        <taxon>Anguilliformes</taxon>
        <taxon>Anguillidae</taxon>
        <taxon>Anguilla</taxon>
    </lineage>
</organism>
<protein>
    <submittedName>
        <fullName evidence="1">Uncharacterized protein</fullName>
    </submittedName>
</protein>
<dbReference type="AlphaFoldDB" id="A0A0E9T7B8"/>
<reference evidence="1" key="1">
    <citation type="submission" date="2014-11" db="EMBL/GenBank/DDBJ databases">
        <authorList>
            <person name="Amaro Gonzalez C."/>
        </authorList>
    </citation>
    <scope>NUCLEOTIDE SEQUENCE</scope>
</reference>
<evidence type="ECO:0000313" key="1">
    <source>
        <dbReference type="EMBL" id="JAH48740.1"/>
    </source>
</evidence>
<name>A0A0E9T7B8_ANGAN</name>
<accession>A0A0E9T7B8</accession>
<reference evidence="1" key="2">
    <citation type="journal article" date="2015" name="Fish Shellfish Immunol.">
        <title>Early steps in the European eel (Anguilla anguilla)-Vibrio vulnificus interaction in the gills: Role of the RtxA13 toxin.</title>
        <authorList>
            <person name="Callol A."/>
            <person name="Pajuelo D."/>
            <person name="Ebbesson L."/>
            <person name="Teles M."/>
            <person name="MacKenzie S."/>
            <person name="Amaro C."/>
        </authorList>
    </citation>
    <scope>NUCLEOTIDE SEQUENCE</scope>
</reference>